<evidence type="ECO:0000313" key="1">
    <source>
        <dbReference type="EMBL" id="PZR13339.1"/>
    </source>
</evidence>
<name>A0A2W5TCZ6_9BACT</name>
<dbReference type="EMBL" id="QFQP01000010">
    <property type="protein sequence ID" value="PZR13339.1"/>
    <property type="molecule type" value="Genomic_DNA"/>
</dbReference>
<comment type="caution">
    <text evidence="1">The sequence shown here is derived from an EMBL/GenBank/DDBJ whole genome shotgun (WGS) entry which is preliminary data.</text>
</comment>
<organism evidence="1 2">
    <name type="scientific">Archangium gephyra</name>
    <dbReference type="NCBI Taxonomy" id="48"/>
    <lineage>
        <taxon>Bacteria</taxon>
        <taxon>Pseudomonadati</taxon>
        <taxon>Myxococcota</taxon>
        <taxon>Myxococcia</taxon>
        <taxon>Myxococcales</taxon>
        <taxon>Cystobacterineae</taxon>
        <taxon>Archangiaceae</taxon>
        <taxon>Archangium</taxon>
    </lineage>
</organism>
<accession>A0A2W5TCZ6</accession>
<reference evidence="1 2" key="1">
    <citation type="submission" date="2017-08" db="EMBL/GenBank/DDBJ databases">
        <title>Infants hospitalized years apart are colonized by the same room-sourced microbial strains.</title>
        <authorList>
            <person name="Brooks B."/>
            <person name="Olm M.R."/>
            <person name="Firek B.A."/>
            <person name="Baker R."/>
            <person name="Thomas B.C."/>
            <person name="Morowitz M.J."/>
            <person name="Banfield J.F."/>
        </authorList>
    </citation>
    <scope>NUCLEOTIDE SEQUENCE [LARGE SCALE GENOMIC DNA]</scope>
    <source>
        <strain evidence="1">S2_003_000_R2_14</strain>
    </source>
</reference>
<dbReference type="AlphaFoldDB" id="A0A2W5TCZ6"/>
<gene>
    <name evidence="1" type="ORF">DI536_13680</name>
</gene>
<protein>
    <submittedName>
        <fullName evidence="1">Uncharacterized protein</fullName>
    </submittedName>
</protein>
<dbReference type="Proteomes" id="UP000249061">
    <property type="component" value="Unassembled WGS sequence"/>
</dbReference>
<sequence>MLQLTELEAELAELRGAYEQYFMGNERIPPLKKHEQFKKHYMRLKGAQVRQTAVKFRLESIGQKLLTYERLWERTLKEIENGTFKRDLARVQRNQKALASRKSADADFDVDEDLDISDLDEADDLDAAIAAAEKSVTAAPKIAPAVAPAIAAVKPVTGVVPAIAPMTPANGVKPAASTTGVAPAIAPMKPSTTGSVPAIKPVTGSTPAFVPTTPSSGVKPAAPAVAGLKPVTTPFAPAVAPAGPPKITSGSFPATARPAVTTPPQAKPAVPAVAAARPAAPVAGRAPASDGGLSEQKIKAIYDAYVMAKKRCGEDTRALTLDSVASSLKKQVPELMKQHNARSVEFKVVIKDGKAVLRALPKDG</sequence>
<proteinExistence type="predicted"/>
<evidence type="ECO:0000313" key="2">
    <source>
        <dbReference type="Proteomes" id="UP000249061"/>
    </source>
</evidence>
<dbReference type="NCBIfam" id="NF041621">
    <property type="entry name" value="MXAN_5187_C_dom"/>
    <property type="match status" value="1"/>
</dbReference>